<accession>A0A2J0Q6V1</accession>
<organism evidence="2 3">
    <name type="scientific">Candidatus Yanofskybacteria bacterium CG10_big_fil_rev_8_21_14_0_10_36_16</name>
    <dbReference type="NCBI Taxonomy" id="1975096"/>
    <lineage>
        <taxon>Bacteria</taxon>
        <taxon>Candidatus Yanofskyibacteriota</taxon>
    </lineage>
</organism>
<feature type="transmembrane region" description="Helical" evidence="1">
    <location>
        <begin position="21"/>
        <end position="42"/>
    </location>
</feature>
<comment type="caution">
    <text evidence="2">The sequence shown here is derived from an EMBL/GenBank/DDBJ whole genome shotgun (WGS) entry which is preliminary data.</text>
</comment>
<evidence type="ECO:0008006" key="4">
    <source>
        <dbReference type="Google" id="ProtNLM"/>
    </source>
</evidence>
<proteinExistence type="predicted"/>
<dbReference type="Proteomes" id="UP000228496">
    <property type="component" value="Unassembled WGS sequence"/>
</dbReference>
<protein>
    <recommendedName>
        <fullName evidence="4">POTRA domain-containing protein</fullName>
    </recommendedName>
</protein>
<name>A0A2J0Q6V1_9BACT</name>
<keyword evidence="1" id="KW-0472">Membrane</keyword>
<keyword evidence="1" id="KW-0812">Transmembrane</keyword>
<keyword evidence="1" id="KW-1133">Transmembrane helix</keyword>
<reference evidence="2 3" key="1">
    <citation type="submission" date="2017-09" db="EMBL/GenBank/DDBJ databases">
        <title>Depth-based differentiation of microbial function through sediment-hosted aquifers and enrichment of novel symbionts in the deep terrestrial subsurface.</title>
        <authorList>
            <person name="Probst A.J."/>
            <person name="Ladd B."/>
            <person name="Jarett J.K."/>
            <person name="Geller-Mcgrath D.E."/>
            <person name="Sieber C.M."/>
            <person name="Emerson J.B."/>
            <person name="Anantharaman K."/>
            <person name="Thomas B.C."/>
            <person name="Malmstrom R."/>
            <person name="Stieglmeier M."/>
            <person name="Klingl A."/>
            <person name="Woyke T."/>
            <person name="Ryan C.M."/>
            <person name="Banfield J.F."/>
        </authorList>
    </citation>
    <scope>NUCLEOTIDE SEQUENCE [LARGE SCALE GENOMIC DNA]</scope>
    <source>
        <strain evidence="2">CG10_big_fil_rev_8_21_14_0_10_36_16</strain>
    </source>
</reference>
<gene>
    <name evidence="2" type="ORF">COV29_03015</name>
</gene>
<dbReference type="AlphaFoldDB" id="A0A2J0Q6V1"/>
<evidence type="ECO:0000313" key="3">
    <source>
        <dbReference type="Proteomes" id="UP000228496"/>
    </source>
</evidence>
<evidence type="ECO:0000256" key="1">
    <source>
        <dbReference type="SAM" id="Phobius"/>
    </source>
</evidence>
<evidence type="ECO:0000313" key="2">
    <source>
        <dbReference type="EMBL" id="PJE50679.1"/>
    </source>
</evidence>
<dbReference type="EMBL" id="PCXQ01000005">
    <property type="protein sequence ID" value="PJE50679.1"/>
    <property type="molecule type" value="Genomic_DNA"/>
</dbReference>
<sequence length="267" mass="31519">MRQVKRFKDDYGEKKRRRARTRALLILIAIIFALGGFFYFLFLSGKFEVQGVNITVPEPLRGDVIKTATDEWLQDRKFGIARKNNILFLKSDDLSKFLAEKFPEVKEIEINKDKNYVLELFLTKREPEGIWCSDPDCFYFDNEYVVYAQTVTSSGFVITVIKDYRDNDLKVGDYIESIWVENSLIAKKEFEEKGILIKEIQIPKNSNDEFHLIAAEGFSIYMSLFTDIKKQVEALLIAWDEKITEEEKEMLEYIDLRLPDRIYYKQY</sequence>